<evidence type="ECO:0000313" key="1">
    <source>
        <dbReference type="EMBL" id="EME51154.1"/>
    </source>
</evidence>
<keyword evidence="3" id="KW-1185">Reference proteome</keyword>
<name>M2YS72_9NOCA</name>
<comment type="caution">
    <text evidence="1">The sequence shown here is derived from an EMBL/GenBank/DDBJ whole genome shotgun (WGS) entry which is preliminary data.</text>
</comment>
<dbReference type="GO" id="GO:0016787">
    <property type="term" value="F:hydrolase activity"/>
    <property type="evidence" value="ECO:0007669"/>
    <property type="project" value="UniProtKB-KW"/>
</dbReference>
<protein>
    <submittedName>
        <fullName evidence="1">Zn-dependent hydrolase, glyoxylase</fullName>
    </submittedName>
</protein>
<dbReference type="AlphaFoldDB" id="M2YS72"/>
<proteinExistence type="predicted"/>
<sequence>MILEQYYIECLSHASYLIGDEGTG</sequence>
<dbReference type="EMBL" id="AOEX01000104">
    <property type="protein sequence ID" value="EME51154.1"/>
    <property type="molecule type" value="Genomic_DNA"/>
</dbReference>
<evidence type="ECO:0000313" key="3">
    <source>
        <dbReference type="Proteomes" id="UP000011731"/>
    </source>
</evidence>
<evidence type="ECO:0000313" key="2">
    <source>
        <dbReference type="EMBL" id="EME63125.1"/>
    </source>
</evidence>
<dbReference type="Proteomes" id="UP000011731">
    <property type="component" value="Unassembled WGS sequence"/>
</dbReference>
<reference evidence="1 3" key="1">
    <citation type="journal article" date="2013" name="Genome Announc.">
        <title>Draft Genome Sequence of Rhodococcus ruber Strain BKS 20-38.</title>
        <authorList>
            <person name="Bala M."/>
            <person name="Kumar S."/>
            <person name="Raghava G.P."/>
            <person name="Mayilraj S."/>
        </authorList>
    </citation>
    <scope>NUCLEOTIDE SEQUENCE [LARGE SCALE GENOMIC DNA]</scope>
    <source>
        <strain evidence="1 3">BKS 20-38</strain>
    </source>
</reference>
<organism evidence="1 3">
    <name type="scientific">Rhodococcus ruber BKS 20-38</name>
    <dbReference type="NCBI Taxonomy" id="1278076"/>
    <lineage>
        <taxon>Bacteria</taxon>
        <taxon>Bacillati</taxon>
        <taxon>Actinomycetota</taxon>
        <taxon>Actinomycetes</taxon>
        <taxon>Mycobacteriales</taxon>
        <taxon>Nocardiaceae</taxon>
        <taxon>Rhodococcus</taxon>
    </lineage>
</organism>
<gene>
    <name evidence="2" type="ORF">G352_15280</name>
    <name evidence="1" type="ORF">G352_26987</name>
</gene>
<keyword evidence="1" id="KW-0378">Hydrolase</keyword>
<accession>M2YS72</accession>
<feature type="non-terminal residue" evidence="1">
    <location>
        <position position="24"/>
    </location>
</feature>
<dbReference type="EMBL" id="AOEX01000046">
    <property type="protein sequence ID" value="EME63125.1"/>
    <property type="molecule type" value="Genomic_DNA"/>
</dbReference>